<dbReference type="Pfam" id="PF04471">
    <property type="entry name" value="Mrr_cat"/>
    <property type="match status" value="1"/>
</dbReference>
<keyword evidence="3" id="KW-1185">Reference proteome</keyword>
<evidence type="ECO:0000313" key="3">
    <source>
        <dbReference type="Proteomes" id="UP000241010"/>
    </source>
</evidence>
<dbReference type="EMBL" id="PZKG01000045">
    <property type="protein sequence ID" value="PTE21594.1"/>
    <property type="molecule type" value="Genomic_DNA"/>
</dbReference>
<comment type="caution">
    <text evidence="2">The sequence shown here is derived from an EMBL/GenBank/DDBJ whole genome shotgun (WGS) entry which is preliminary data.</text>
</comment>
<dbReference type="AlphaFoldDB" id="A0A2T4JUM1"/>
<dbReference type="InterPro" id="IPR007560">
    <property type="entry name" value="Restrct_endonuc_IV_Mrr"/>
</dbReference>
<reference evidence="2 3" key="1">
    <citation type="submission" date="2018-03" db="EMBL/GenBank/DDBJ databases">
        <title>Cereibacter changlensis.</title>
        <authorList>
            <person name="Meyer T.E."/>
            <person name="Miller S."/>
            <person name="Lodha T."/>
            <person name="Gandham S."/>
            <person name="Chintalapati S."/>
            <person name="Chintalapati V.R."/>
        </authorList>
    </citation>
    <scope>NUCLEOTIDE SEQUENCE [LARGE SCALE GENOMIC DNA]</scope>
    <source>
        <strain evidence="2 3">JA139</strain>
    </source>
</reference>
<dbReference type="GO" id="GO:0004519">
    <property type="term" value="F:endonuclease activity"/>
    <property type="evidence" value="ECO:0007669"/>
    <property type="project" value="InterPro"/>
</dbReference>
<sequence>MPAIDQARVQALISIGQNAATTFDKGRALEDLICEVFGLIPGIAITHRNQMNQFDTEEIDVALFNEDIHSLPNIILVEAKNWSNRVGSIEVAWLLTKLQNRGLDFGILVTTHGITGDAADLSRAHAQVAAALVQKRRLIVITTAEIQALQDTDALVKLIKTKLCGLAVTGTVS</sequence>
<feature type="domain" description="Restriction endonuclease type IV Mrr" evidence="1">
    <location>
        <begin position="54"/>
        <end position="128"/>
    </location>
</feature>
<gene>
    <name evidence="2" type="ORF">C5F48_11490</name>
</gene>
<organism evidence="2 3">
    <name type="scientific">Cereibacter changlensis JA139</name>
    <dbReference type="NCBI Taxonomy" id="1188249"/>
    <lineage>
        <taxon>Bacteria</taxon>
        <taxon>Pseudomonadati</taxon>
        <taxon>Pseudomonadota</taxon>
        <taxon>Alphaproteobacteria</taxon>
        <taxon>Rhodobacterales</taxon>
        <taxon>Paracoccaceae</taxon>
        <taxon>Cereibacter</taxon>
    </lineage>
</organism>
<dbReference type="OrthoDB" id="1426537at2"/>
<name>A0A2T4JUM1_9RHOB</name>
<dbReference type="Gene3D" id="3.40.1350.10">
    <property type="match status" value="1"/>
</dbReference>
<dbReference type="GO" id="GO:0003677">
    <property type="term" value="F:DNA binding"/>
    <property type="evidence" value="ECO:0007669"/>
    <property type="project" value="InterPro"/>
</dbReference>
<dbReference type="SUPFAM" id="SSF52980">
    <property type="entry name" value="Restriction endonuclease-like"/>
    <property type="match status" value="1"/>
</dbReference>
<accession>A0A2T4JUM1</accession>
<evidence type="ECO:0000313" key="2">
    <source>
        <dbReference type="EMBL" id="PTE21594.1"/>
    </source>
</evidence>
<proteinExistence type="predicted"/>
<dbReference type="InterPro" id="IPR011856">
    <property type="entry name" value="tRNA_endonuc-like_dom_sf"/>
</dbReference>
<protein>
    <recommendedName>
        <fullName evidence="1">Restriction endonuclease type IV Mrr domain-containing protein</fullName>
    </recommendedName>
</protein>
<dbReference type="InterPro" id="IPR011335">
    <property type="entry name" value="Restrct_endonuc-II-like"/>
</dbReference>
<evidence type="ECO:0000259" key="1">
    <source>
        <dbReference type="Pfam" id="PF04471"/>
    </source>
</evidence>
<dbReference type="GO" id="GO:0009307">
    <property type="term" value="P:DNA restriction-modification system"/>
    <property type="evidence" value="ECO:0007669"/>
    <property type="project" value="InterPro"/>
</dbReference>
<dbReference type="Proteomes" id="UP000241010">
    <property type="component" value="Unassembled WGS sequence"/>
</dbReference>